<dbReference type="RefSeq" id="WP_131151278.1">
    <property type="nucleotide sequence ID" value="NZ_SJTG01000001.1"/>
</dbReference>
<comment type="caution">
    <text evidence="2">The sequence shown here is derived from an EMBL/GenBank/DDBJ whole genome shotgun (WGS) entry which is preliminary data.</text>
</comment>
<reference evidence="2 3" key="1">
    <citation type="submission" date="2019-02" db="EMBL/GenBank/DDBJ databases">
        <title>Dyella amyloliquefaciens sp. nov., isolated from forest soil.</title>
        <authorList>
            <person name="Gao Z.-H."/>
            <person name="Qiu L.-H."/>
        </authorList>
    </citation>
    <scope>NUCLEOTIDE SEQUENCE [LARGE SCALE GENOMIC DNA]</scope>
    <source>
        <strain evidence="2 3">KACC 12747</strain>
    </source>
</reference>
<dbReference type="AlphaFoldDB" id="A0A4R0YRW5"/>
<sequence length="183" mass="19712">MRKWKVIGLLAALALPLASGAISRNPAPAAGAKTLPGGVVDGSADGFVGMLMITPDADWEAKWKTPSANIPRFTTTQEVGRGGKVYILTFISNPKLDASGHANVRCDLDVIRPDGSFSQHEKDLPCYQGKYPAPSTSLALTALVVEFTGDPGDPAGKWNVKVRLRDTTRHVEVPLETWFELKE</sequence>
<feature type="chain" id="PRO_5020555677" evidence="1">
    <location>
        <begin position="22"/>
        <end position="183"/>
    </location>
</feature>
<proteinExistence type="predicted"/>
<organism evidence="2 3">
    <name type="scientific">Dyella soli</name>
    <dbReference type="NCBI Taxonomy" id="522319"/>
    <lineage>
        <taxon>Bacteria</taxon>
        <taxon>Pseudomonadati</taxon>
        <taxon>Pseudomonadota</taxon>
        <taxon>Gammaproteobacteria</taxon>
        <taxon>Lysobacterales</taxon>
        <taxon>Rhodanobacteraceae</taxon>
        <taxon>Dyella</taxon>
    </lineage>
</organism>
<dbReference type="EMBL" id="SJTG01000001">
    <property type="protein sequence ID" value="TCI11942.1"/>
    <property type="molecule type" value="Genomic_DNA"/>
</dbReference>
<evidence type="ECO:0000256" key="1">
    <source>
        <dbReference type="SAM" id="SignalP"/>
    </source>
</evidence>
<keyword evidence="1" id="KW-0732">Signal</keyword>
<evidence type="ECO:0000313" key="3">
    <source>
        <dbReference type="Proteomes" id="UP000291822"/>
    </source>
</evidence>
<evidence type="ECO:0000313" key="2">
    <source>
        <dbReference type="EMBL" id="TCI11942.1"/>
    </source>
</evidence>
<name>A0A4R0YRW5_9GAMM</name>
<keyword evidence="3" id="KW-1185">Reference proteome</keyword>
<accession>A0A4R0YRW5</accession>
<dbReference type="Proteomes" id="UP000291822">
    <property type="component" value="Unassembled WGS sequence"/>
</dbReference>
<feature type="signal peptide" evidence="1">
    <location>
        <begin position="1"/>
        <end position="21"/>
    </location>
</feature>
<gene>
    <name evidence="2" type="ORF">EZM97_00810</name>
</gene>
<protein>
    <submittedName>
        <fullName evidence="2">Uncharacterized protein</fullName>
    </submittedName>
</protein>